<dbReference type="EMBL" id="CATQJA010002710">
    <property type="protein sequence ID" value="CAJ0587905.1"/>
    <property type="molecule type" value="Genomic_DNA"/>
</dbReference>
<evidence type="ECO:0000256" key="1">
    <source>
        <dbReference type="ARBA" id="ARBA00005254"/>
    </source>
</evidence>
<dbReference type="Gene3D" id="3.90.226.10">
    <property type="entry name" value="2-enoyl-CoA Hydratase, Chain A, domain 1"/>
    <property type="match status" value="1"/>
</dbReference>
<comment type="similarity">
    <text evidence="1 3">Belongs to the enoyl-CoA hydratase/isomerase family.</text>
</comment>
<comment type="caution">
    <text evidence="4">The sequence shown here is derived from an EMBL/GenBank/DDBJ whole genome shotgun (WGS) entry which is preliminary data.</text>
</comment>
<keyword evidence="5" id="KW-1185">Reference proteome</keyword>
<dbReference type="PROSITE" id="PS00166">
    <property type="entry name" value="ENOYL_COA_HYDRATASE"/>
    <property type="match status" value="1"/>
</dbReference>
<name>A0AA36DHS7_9BILA</name>
<dbReference type="FunFam" id="1.10.12.10:FF:000001">
    <property type="entry name" value="Probable enoyl-CoA hydratase, mitochondrial"/>
    <property type="match status" value="1"/>
</dbReference>
<dbReference type="GO" id="GO:0006635">
    <property type="term" value="P:fatty acid beta-oxidation"/>
    <property type="evidence" value="ECO:0007669"/>
    <property type="project" value="TreeGrafter"/>
</dbReference>
<dbReference type="SUPFAM" id="SSF52096">
    <property type="entry name" value="ClpP/crotonase"/>
    <property type="match status" value="1"/>
</dbReference>
<gene>
    <name evidence="4" type="ORF">MSPICULIGERA_LOCUS25858</name>
</gene>
<feature type="non-terminal residue" evidence="4">
    <location>
        <position position="1"/>
    </location>
</feature>
<reference evidence="4" key="1">
    <citation type="submission" date="2023-06" db="EMBL/GenBank/DDBJ databases">
        <authorList>
            <person name="Delattre M."/>
        </authorList>
    </citation>
    <scope>NUCLEOTIDE SEQUENCE</scope>
    <source>
        <strain evidence="4">AF72</strain>
    </source>
</reference>
<organism evidence="4 5">
    <name type="scientific">Mesorhabditis spiculigera</name>
    <dbReference type="NCBI Taxonomy" id="96644"/>
    <lineage>
        <taxon>Eukaryota</taxon>
        <taxon>Metazoa</taxon>
        <taxon>Ecdysozoa</taxon>
        <taxon>Nematoda</taxon>
        <taxon>Chromadorea</taxon>
        <taxon>Rhabditida</taxon>
        <taxon>Rhabditina</taxon>
        <taxon>Rhabditomorpha</taxon>
        <taxon>Rhabditoidea</taxon>
        <taxon>Rhabditidae</taxon>
        <taxon>Mesorhabditinae</taxon>
        <taxon>Mesorhabditis</taxon>
    </lineage>
</organism>
<keyword evidence="2" id="KW-0456">Lyase</keyword>
<evidence type="ECO:0000313" key="5">
    <source>
        <dbReference type="Proteomes" id="UP001177023"/>
    </source>
</evidence>
<evidence type="ECO:0000256" key="2">
    <source>
        <dbReference type="ARBA" id="ARBA00023239"/>
    </source>
</evidence>
<evidence type="ECO:0000256" key="3">
    <source>
        <dbReference type="RuleBase" id="RU003707"/>
    </source>
</evidence>
<dbReference type="Gene3D" id="1.10.12.10">
    <property type="entry name" value="Lyase 2-enoyl-coa Hydratase, Chain A, domain 2"/>
    <property type="match status" value="1"/>
</dbReference>
<dbReference type="InterPro" id="IPR018376">
    <property type="entry name" value="Enoyl-CoA_hyd/isom_CS"/>
</dbReference>
<accession>A0AA36DHS7</accession>
<dbReference type="InterPro" id="IPR029045">
    <property type="entry name" value="ClpP/crotonase-like_dom_sf"/>
</dbReference>
<sequence>MLSLTRRGIAQSLFRAISTAQEPLRIDRLDGEDQGIVVLRLKKPETRNAISKLMLSQFREALAGLKFDRSARVVILKSDVDGAFCAGADLKERKAMSAEEVPRFVDSIRAATTELSSLPVPTIAAIDGVALGGGLELALSCDLRVASDGAKMGLTETRLAIIPGAGGTQRLTRIVGVAKAKELIFTAKIIGATEAAEIGLVNAAVAKGSDGQGAYAKALEMAREILPRGPIAVKVAKIAVDTGSQLDLQSGLLLEQQCYAQVIPTRDRIEGLAAFAEKRKPHYKGE</sequence>
<dbReference type="AlphaFoldDB" id="A0AA36DHS7"/>
<dbReference type="Proteomes" id="UP001177023">
    <property type="component" value="Unassembled WGS sequence"/>
</dbReference>
<dbReference type="CDD" id="cd06558">
    <property type="entry name" value="crotonase-like"/>
    <property type="match status" value="1"/>
</dbReference>
<proteinExistence type="inferred from homology"/>
<dbReference type="GO" id="GO:0005739">
    <property type="term" value="C:mitochondrion"/>
    <property type="evidence" value="ECO:0007669"/>
    <property type="project" value="TreeGrafter"/>
</dbReference>
<protein>
    <submittedName>
        <fullName evidence="4">Uncharacterized protein</fullName>
    </submittedName>
</protein>
<dbReference type="InterPro" id="IPR001753">
    <property type="entry name" value="Enoyl-CoA_hydra/iso"/>
</dbReference>
<dbReference type="PANTHER" id="PTHR11941">
    <property type="entry name" value="ENOYL-COA HYDRATASE-RELATED"/>
    <property type="match status" value="1"/>
</dbReference>
<dbReference type="Pfam" id="PF00378">
    <property type="entry name" value="ECH_1"/>
    <property type="match status" value="1"/>
</dbReference>
<dbReference type="GO" id="GO:0004300">
    <property type="term" value="F:enoyl-CoA hydratase activity"/>
    <property type="evidence" value="ECO:0007669"/>
    <property type="project" value="UniProtKB-ARBA"/>
</dbReference>
<evidence type="ECO:0000313" key="4">
    <source>
        <dbReference type="EMBL" id="CAJ0587905.1"/>
    </source>
</evidence>
<dbReference type="FunFam" id="3.90.226.10:FF:000009">
    <property type="entry name" value="Carnitinyl-CoA dehydratase"/>
    <property type="match status" value="1"/>
</dbReference>
<dbReference type="PANTHER" id="PTHR11941:SF171">
    <property type="entry name" value="SD19268P"/>
    <property type="match status" value="1"/>
</dbReference>
<dbReference type="InterPro" id="IPR014748">
    <property type="entry name" value="Enoyl-CoA_hydra_C"/>
</dbReference>